<evidence type="ECO:0000313" key="3">
    <source>
        <dbReference type="Proteomes" id="UP001153069"/>
    </source>
</evidence>
<feature type="compositionally biased region" description="Low complexity" evidence="1">
    <location>
        <begin position="81"/>
        <end position="95"/>
    </location>
</feature>
<keyword evidence="3" id="KW-1185">Reference proteome</keyword>
<dbReference type="AlphaFoldDB" id="A0A9N8DF56"/>
<dbReference type="Proteomes" id="UP001153069">
    <property type="component" value="Unassembled WGS sequence"/>
</dbReference>
<proteinExistence type="predicted"/>
<evidence type="ECO:0000313" key="2">
    <source>
        <dbReference type="EMBL" id="CAB9499619.1"/>
    </source>
</evidence>
<protein>
    <submittedName>
        <fullName evidence="2">Uncharacterized protein</fullName>
    </submittedName>
</protein>
<comment type="caution">
    <text evidence="2">The sequence shown here is derived from an EMBL/GenBank/DDBJ whole genome shotgun (WGS) entry which is preliminary data.</text>
</comment>
<evidence type="ECO:0000256" key="1">
    <source>
        <dbReference type="SAM" id="MobiDB-lite"/>
    </source>
</evidence>
<organism evidence="2 3">
    <name type="scientific">Seminavis robusta</name>
    <dbReference type="NCBI Taxonomy" id="568900"/>
    <lineage>
        <taxon>Eukaryota</taxon>
        <taxon>Sar</taxon>
        <taxon>Stramenopiles</taxon>
        <taxon>Ochrophyta</taxon>
        <taxon>Bacillariophyta</taxon>
        <taxon>Bacillariophyceae</taxon>
        <taxon>Bacillariophycidae</taxon>
        <taxon>Naviculales</taxon>
        <taxon>Naviculaceae</taxon>
        <taxon>Seminavis</taxon>
    </lineage>
</organism>
<name>A0A9N8DF56_9STRA</name>
<sequence>MPPAKRVRYNTQTPTTALTPPPPPPIPTGHHRVSTNTSAFSPTATSKASVPQRAAAKQLQALHRLHKQANHIQSQLPSGPPTSHSTSQPQHQTHLTPPPTHPLPEALKLDILPLKPTMLCSASTTSFSHFNPRWSAYCPCYIHRTIFPLFHLGASCDYRTIPFQQHRCLHHTHQSPPRRPKYSTKSMLIRVALLRFKILSPWMPWKLLSNEEPIHLPKHLKPPQR</sequence>
<feature type="compositionally biased region" description="Polar residues" evidence="1">
    <location>
        <begin position="34"/>
        <end position="49"/>
    </location>
</feature>
<gene>
    <name evidence="2" type="ORF">SEMRO_65_G036700.1</name>
</gene>
<feature type="region of interest" description="Disordered" evidence="1">
    <location>
        <begin position="68"/>
        <end position="105"/>
    </location>
</feature>
<dbReference type="EMBL" id="CAICTM010000064">
    <property type="protein sequence ID" value="CAB9499619.1"/>
    <property type="molecule type" value="Genomic_DNA"/>
</dbReference>
<accession>A0A9N8DF56</accession>
<reference evidence="2" key="1">
    <citation type="submission" date="2020-06" db="EMBL/GenBank/DDBJ databases">
        <authorList>
            <consortium name="Plant Systems Biology data submission"/>
        </authorList>
    </citation>
    <scope>NUCLEOTIDE SEQUENCE</scope>
    <source>
        <strain evidence="2">D6</strain>
    </source>
</reference>
<feature type="region of interest" description="Disordered" evidence="1">
    <location>
        <begin position="1"/>
        <end position="56"/>
    </location>
</feature>